<proteinExistence type="predicted"/>
<dbReference type="EC" id="2.4.-.-" evidence="2"/>
<keyword evidence="2" id="KW-0808">Transferase</keyword>
<dbReference type="EMBL" id="CP036316">
    <property type="protein sequence ID" value="QDT62890.1"/>
    <property type="molecule type" value="Genomic_DNA"/>
</dbReference>
<dbReference type="OrthoDB" id="9784574at2"/>
<feature type="domain" description="Glycosyltransferase 2-like" evidence="1">
    <location>
        <begin position="17"/>
        <end position="125"/>
    </location>
</feature>
<dbReference type="AlphaFoldDB" id="A0A517T3E4"/>
<dbReference type="KEGG" id="chya:V22_00880"/>
<dbReference type="Proteomes" id="UP000319976">
    <property type="component" value="Chromosome"/>
</dbReference>
<accession>A0A517T3E4</accession>
<dbReference type="CDD" id="cd00761">
    <property type="entry name" value="Glyco_tranf_GTA_type"/>
    <property type="match status" value="1"/>
</dbReference>
<organism evidence="2 3">
    <name type="scientific">Calycomorphotria hydatis</name>
    <dbReference type="NCBI Taxonomy" id="2528027"/>
    <lineage>
        <taxon>Bacteria</taxon>
        <taxon>Pseudomonadati</taxon>
        <taxon>Planctomycetota</taxon>
        <taxon>Planctomycetia</taxon>
        <taxon>Planctomycetales</taxon>
        <taxon>Planctomycetaceae</taxon>
        <taxon>Calycomorphotria</taxon>
    </lineage>
</organism>
<dbReference type="SUPFAM" id="SSF53448">
    <property type="entry name" value="Nucleotide-diphospho-sugar transferases"/>
    <property type="match status" value="1"/>
</dbReference>
<reference evidence="2 3" key="1">
    <citation type="submission" date="2019-02" db="EMBL/GenBank/DDBJ databases">
        <title>Deep-cultivation of Planctomycetes and their phenomic and genomic characterization uncovers novel biology.</title>
        <authorList>
            <person name="Wiegand S."/>
            <person name="Jogler M."/>
            <person name="Boedeker C."/>
            <person name="Pinto D."/>
            <person name="Vollmers J."/>
            <person name="Rivas-Marin E."/>
            <person name="Kohn T."/>
            <person name="Peeters S.H."/>
            <person name="Heuer A."/>
            <person name="Rast P."/>
            <person name="Oberbeckmann S."/>
            <person name="Bunk B."/>
            <person name="Jeske O."/>
            <person name="Meyerdierks A."/>
            <person name="Storesund J.E."/>
            <person name="Kallscheuer N."/>
            <person name="Luecker S."/>
            <person name="Lage O.M."/>
            <person name="Pohl T."/>
            <person name="Merkel B.J."/>
            <person name="Hornburger P."/>
            <person name="Mueller R.-W."/>
            <person name="Bruemmer F."/>
            <person name="Labrenz M."/>
            <person name="Spormann A.M."/>
            <person name="Op den Camp H."/>
            <person name="Overmann J."/>
            <person name="Amann R."/>
            <person name="Jetten M.S.M."/>
            <person name="Mascher T."/>
            <person name="Medema M.H."/>
            <person name="Devos D.P."/>
            <person name="Kaster A.-K."/>
            <person name="Ovreas L."/>
            <person name="Rohde M."/>
            <person name="Galperin M.Y."/>
            <person name="Jogler C."/>
        </authorList>
    </citation>
    <scope>NUCLEOTIDE SEQUENCE [LARGE SCALE GENOMIC DNA]</scope>
    <source>
        <strain evidence="2 3">V22</strain>
    </source>
</reference>
<dbReference type="Gene3D" id="3.90.550.10">
    <property type="entry name" value="Spore Coat Polysaccharide Biosynthesis Protein SpsA, Chain A"/>
    <property type="match status" value="1"/>
</dbReference>
<dbReference type="PANTHER" id="PTHR22916">
    <property type="entry name" value="GLYCOSYLTRANSFERASE"/>
    <property type="match status" value="1"/>
</dbReference>
<dbReference type="Pfam" id="PF00535">
    <property type="entry name" value="Glycos_transf_2"/>
    <property type="match status" value="1"/>
</dbReference>
<protein>
    <submittedName>
        <fullName evidence="2">Glycosyltransferase EpsH</fullName>
        <ecNumber evidence="2">2.4.-.-</ecNumber>
    </submittedName>
</protein>
<keyword evidence="3" id="KW-1185">Reference proteome</keyword>
<dbReference type="InterPro" id="IPR001173">
    <property type="entry name" value="Glyco_trans_2-like"/>
</dbReference>
<dbReference type="RefSeq" id="WP_145258759.1">
    <property type="nucleotide sequence ID" value="NZ_CP036316.1"/>
</dbReference>
<gene>
    <name evidence="2" type="primary">epsH_2</name>
    <name evidence="2" type="ORF">V22_00880</name>
</gene>
<evidence type="ECO:0000259" key="1">
    <source>
        <dbReference type="Pfam" id="PF00535"/>
    </source>
</evidence>
<evidence type="ECO:0000313" key="3">
    <source>
        <dbReference type="Proteomes" id="UP000319976"/>
    </source>
</evidence>
<dbReference type="GO" id="GO:0016758">
    <property type="term" value="F:hexosyltransferase activity"/>
    <property type="evidence" value="ECO:0007669"/>
    <property type="project" value="UniProtKB-ARBA"/>
</dbReference>
<dbReference type="PANTHER" id="PTHR22916:SF3">
    <property type="entry name" value="UDP-GLCNAC:BETAGAL BETA-1,3-N-ACETYLGLUCOSAMINYLTRANSFERASE-LIKE PROTEIN 1"/>
    <property type="match status" value="1"/>
</dbReference>
<dbReference type="InterPro" id="IPR029044">
    <property type="entry name" value="Nucleotide-diphossugar_trans"/>
</dbReference>
<keyword evidence="2" id="KW-0328">Glycosyltransferase</keyword>
<name>A0A517T3E4_9PLAN</name>
<evidence type="ECO:0000313" key="2">
    <source>
        <dbReference type="EMBL" id="QDT62890.1"/>
    </source>
</evidence>
<sequence>MIADSQQSPTGSSPVISIIMPTYNRANFLPEAFNSIASQTISDWELIVVDDGSTDESPSIIEQWLDSAGLTAKLIRQQNKGAYAARATGLAQAKGEYIAFYDSDDLWLPHHLESCLDVLKKHDNVDWVWCADCAINLGDELPEDYKTLPASRLPERFQGLDSMQYGDLKIFNDDDLVYWILYDMLDCGLPTSLIRKRVFDMTLFRDDLTNGEDRFFLIRALKNGFTLARLQDLQYIYRVHEQNSSASARNPSFEHLLRVRSSIIKGYESLASEVQFTPKELDAWRNRLANECFWNLGYNTLWAHAKYNDAFKAFRRGISYQRRLSFLKTYLSCLLKRMFVREV</sequence>